<keyword evidence="5 8" id="KW-0812">Transmembrane</keyword>
<dbReference type="PANTHER" id="PTHR19139">
    <property type="entry name" value="AQUAPORIN TRANSPORTER"/>
    <property type="match status" value="1"/>
</dbReference>
<evidence type="ECO:0000256" key="1">
    <source>
        <dbReference type="ARBA" id="ARBA00004651"/>
    </source>
</evidence>
<dbReference type="InterPro" id="IPR022357">
    <property type="entry name" value="MIP_CS"/>
</dbReference>
<feature type="transmembrane region" description="Helical" evidence="8">
    <location>
        <begin position="76"/>
        <end position="98"/>
    </location>
</feature>
<evidence type="ECO:0000256" key="5">
    <source>
        <dbReference type="ARBA" id="ARBA00022692"/>
    </source>
</evidence>
<evidence type="ECO:0000256" key="7">
    <source>
        <dbReference type="ARBA" id="ARBA00023136"/>
    </source>
</evidence>
<dbReference type="AlphaFoldDB" id="A0A1I7WW18"/>
<keyword evidence="7 8" id="KW-0472">Membrane</keyword>
<sequence length="179" mass="19902">MGQISGGHFNPAVTLSQFTIRRLDAISAISYMMVQIFGAFLGAIVFRGVVSNSLYEDYFVGSHLIKDNSEDRVTRFQAFLIDALLTAFICSVYAQANLDDECSRLTIPCTWAVITFISYPLMGQCANFAIALANSVVFHLFTGDGSHTIFVYLNGFAAVLGVLFTFLLWWYAKKTRVAY</sequence>
<keyword evidence="6 8" id="KW-1133">Transmembrane helix</keyword>
<dbReference type="GO" id="GO:0005886">
    <property type="term" value="C:plasma membrane"/>
    <property type="evidence" value="ECO:0007669"/>
    <property type="project" value="UniProtKB-SubCell"/>
</dbReference>
<comment type="subcellular location">
    <subcellularLocation>
        <location evidence="1">Cell membrane</location>
        <topology evidence="1">Multi-pass membrane protein</topology>
    </subcellularLocation>
</comment>
<keyword evidence="4" id="KW-1003">Cell membrane</keyword>
<evidence type="ECO:0000256" key="6">
    <source>
        <dbReference type="ARBA" id="ARBA00022989"/>
    </source>
</evidence>
<keyword evidence="3" id="KW-0813">Transport</keyword>
<organism evidence="9 10">
    <name type="scientific">Heterorhabditis bacteriophora</name>
    <name type="common">Entomopathogenic nematode worm</name>
    <dbReference type="NCBI Taxonomy" id="37862"/>
    <lineage>
        <taxon>Eukaryota</taxon>
        <taxon>Metazoa</taxon>
        <taxon>Ecdysozoa</taxon>
        <taxon>Nematoda</taxon>
        <taxon>Chromadorea</taxon>
        <taxon>Rhabditida</taxon>
        <taxon>Rhabditina</taxon>
        <taxon>Rhabditomorpha</taxon>
        <taxon>Strongyloidea</taxon>
        <taxon>Heterorhabditidae</taxon>
        <taxon>Heterorhabditis</taxon>
    </lineage>
</organism>
<protein>
    <submittedName>
        <fullName evidence="10">Aquaporin-like protein</fullName>
    </submittedName>
</protein>
<evidence type="ECO:0000313" key="10">
    <source>
        <dbReference type="WBParaSite" id="Hba_09375"/>
    </source>
</evidence>
<dbReference type="InterPro" id="IPR023271">
    <property type="entry name" value="Aquaporin-like"/>
</dbReference>
<evidence type="ECO:0000256" key="3">
    <source>
        <dbReference type="ARBA" id="ARBA00022448"/>
    </source>
</evidence>
<comment type="similarity">
    <text evidence="2">Belongs to the MIP/aquaporin (TC 1.A.8) family.</text>
</comment>
<dbReference type="PANTHER" id="PTHR19139:SF199">
    <property type="entry name" value="MIP17260P"/>
    <property type="match status" value="1"/>
</dbReference>
<accession>A0A1I7WW18</accession>
<dbReference type="InterPro" id="IPR034294">
    <property type="entry name" value="Aquaporin_transptr"/>
</dbReference>
<reference evidence="10" key="1">
    <citation type="submission" date="2016-11" db="UniProtKB">
        <authorList>
            <consortium name="WormBaseParasite"/>
        </authorList>
    </citation>
    <scope>IDENTIFICATION</scope>
</reference>
<dbReference type="WBParaSite" id="Hba_09375">
    <property type="protein sequence ID" value="Hba_09375"/>
    <property type="gene ID" value="Hba_09375"/>
</dbReference>
<evidence type="ECO:0000256" key="8">
    <source>
        <dbReference type="SAM" id="Phobius"/>
    </source>
</evidence>
<dbReference type="GO" id="GO:0015250">
    <property type="term" value="F:water channel activity"/>
    <property type="evidence" value="ECO:0007669"/>
    <property type="project" value="TreeGrafter"/>
</dbReference>
<evidence type="ECO:0000313" key="9">
    <source>
        <dbReference type="Proteomes" id="UP000095283"/>
    </source>
</evidence>
<evidence type="ECO:0000256" key="4">
    <source>
        <dbReference type="ARBA" id="ARBA00022475"/>
    </source>
</evidence>
<keyword evidence="9" id="KW-1185">Reference proteome</keyword>
<dbReference type="Pfam" id="PF00230">
    <property type="entry name" value="MIP"/>
    <property type="match status" value="1"/>
</dbReference>
<feature type="transmembrane region" description="Helical" evidence="8">
    <location>
        <begin position="28"/>
        <end position="50"/>
    </location>
</feature>
<proteinExistence type="inferred from homology"/>
<dbReference type="Proteomes" id="UP000095283">
    <property type="component" value="Unplaced"/>
</dbReference>
<name>A0A1I7WW18_HETBA</name>
<dbReference type="InterPro" id="IPR000425">
    <property type="entry name" value="MIP"/>
</dbReference>
<feature type="transmembrane region" description="Helical" evidence="8">
    <location>
        <begin position="149"/>
        <end position="172"/>
    </location>
</feature>
<dbReference type="PROSITE" id="PS00221">
    <property type="entry name" value="MIP"/>
    <property type="match status" value="1"/>
</dbReference>
<feature type="transmembrane region" description="Helical" evidence="8">
    <location>
        <begin position="110"/>
        <end position="137"/>
    </location>
</feature>
<evidence type="ECO:0000256" key="2">
    <source>
        <dbReference type="ARBA" id="ARBA00006175"/>
    </source>
</evidence>
<dbReference type="SUPFAM" id="SSF81338">
    <property type="entry name" value="Aquaporin-like"/>
    <property type="match status" value="1"/>
</dbReference>
<dbReference type="Gene3D" id="1.20.1080.10">
    <property type="entry name" value="Glycerol uptake facilitator protein"/>
    <property type="match status" value="1"/>
</dbReference>